<sequence length="169" mass="18599">MAIVPAKQIAPFTMKTASFTTNLLDLNNYSQRSHTQVLTLTNVPRAFIRTIRLSRTPASFNTGTYGDYTGQSGYNIAVKLYDFVTIATNYSDIYYTKDSSTLSSNTGYDASTSGIVLDFNMDTWYSNQAIGTNNIYLPIVIQDNTAISGGHGTSVKYDVVVYYDSVNAV</sequence>
<gene>
    <name evidence="1" type="ORF">UFOVP755_95</name>
</gene>
<accession>A0A6J7X5T8</accession>
<evidence type="ECO:0000313" key="1">
    <source>
        <dbReference type="EMBL" id="CAB5226190.1"/>
    </source>
</evidence>
<reference evidence="1" key="1">
    <citation type="submission" date="2020-05" db="EMBL/GenBank/DDBJ databases">
        <authorList>
            <person name="Chiriac C."/>
            <person name="Salcher M."/>
            <person name="Ghai R."/>
            <person name="Kavagutti S V."/>
        </authorList>
    </citation>
    <scope>NUCLEOTIDE SEQUENCE</scope>
</reference>
<dbReference type="EMBL" id="LR798356">
    <property type="protein sequence ID" value="CAB5226190.1"/>
    <property type="molecule type" value="Genomic_DNA"/>
</dbReference>
<organism evidence="1">
    <name type="scientific">uncultured Caudovirales phage</name>
    <dbReference type="NCBI Taxonomy" id="2100421"/>
    <lineage>
        <taxon>Viruses</taxon>
        <taxon>Duplodnaviria</taxon>
        <taxon>Heunggongvirae</taxon>
        <taxon>Uroviricota</taxon>
        <taxon>Caudoviricetes</taxon>
        <taxon>Peduoviridae</taxon>
        <taxon>Maltschvirus</taxon>
        <taxon>Maltschvirus maltsch</taxon>
    </lineage>
</organism>
<proteinExistence type="predicted"/>
<name>A0A6J7X5T8_9CAUD</name>
<protein>
    <submittedName>
        <fullName evidence="1">Uncharacterized protein</fullName>
    </submittedName>
</protein>